<dbReference type="Pfam" id="PF03992">
    <property type="entry name" value="ABM"/>
    <property type="match status" value="1"/>
</dbReference>
<sequence length="107" mass="11828">MSDPEPGFTAVLWEAKARPGREAEMKAFLAAAVTASRHDPGCIDYEAHEVDGAPGSFVIYERWVSREALDGHLGAPRMQALVPRLLELMQGSIEDGIRILRPFRPAR</sequence>
<dbReference type="PANTHER" id="PTHR33336">
    <property type="entry name" value="QUINOL MONOOXYGENASE YGIN-RELATED"/>
    <property type="match status" value="1"/>
</dbReference>
<gene>
    <name evidence="2" type="ORF">TPR58_00130</name>
</gene>
<dbReference type="PANTHER" id="PTHR33336:SF3">
    <property type="entry name" value="ABM DOMAIN-CONTAINING PROTEIN"/>
    <property type="match status" value="1"/>
</dbReference>
<keyword evidence="3" id="KW-1185">Reference proteome</keyword>
<dbReference type="GO" id="GO:0004497">
    <property type="term" value="F:monooxygenase activity"/>
    <property type="evidence" value="ECO:0007669"/>
    <property type="project" value="UniProtKB-KW"/>
</dbReference>
<comment type="caution">
    <text evidence="2">The sequence shown here is derived from an EMBL/GenBank/DDBJ whole genome shotgun (WGS) entry which is preliminary data.</text>
</comment>
<dbReference type="Gene3D" id="3.30.70.100">
    <property type="match status" value="1"/>
</dbReference>
<evidence type="ECO:0000259" key="1">
    <source>
        <dbReference type="PROSITE" id="PS51725"/>
    </source>
</evidence>
<proteinExistence type="predicted"/>
<reference evidence="2 3" key="1">
    <citation type="submission" date="2024-05" db="EMBL/GenBank/DDBJ databases">
        <title>Sphingomonas sp. HF-S3 16S ribosomal RNA gene Genome sequencing and assembly.</title>
        <authorList>
            <person name="Lee H."/>
        </authorList>
    </citation>
    <scope>NUCLEOTIDE SEQUENCE [LARGE SCALE GENOMIC DNA]</scope>
    <source>
        <strain evidence="2 3">HF-S3</strain>
    </source>
</reference>
<evidence type="ECO:0000313" key="2">
    <source>
        <dbReference type="EMBL" id="MEN3745553.1"/>
    </source>
</evidence>
<name>A0ABV0B1S3_9SPHN</name>
<accession>A0ABV0B1S3</accession>
<dbReference type="EC" id="1.-.-.-" evidence="2"/>
<dbReference type="SUPFAM" id="SSF54909">
    <property type="entry name" value="Dimeric alpha+beta barrel"/>
    <property type="match status" value="1"/>
</dbReference>
<dbReference type="InterPro" id="IPR007138">
    <property type="entry name" value="ABM_dom"/>
</dbReference>
<dbReference type="InterPro" id="IPR011008">
    <property type="entry name" value="Dimeric_a/b-barrel"/>
</dbReference>
<dbReference type="PROSITE" id="PS51725">
    <property type="entry name" value="ABM"/>
    <property type="match status" value="1"/>
</dbReference>
<dbReference type="RefSeq" id="WP_346244565.1">
    <property type="nucleotide sequence ID" value="NZ_JBDIZK010000001.1"/>
</dbReference>
<dbReference type="Proteomes" id="UP001427805">
    <property type="component" value="Unassembled WGS sequence"/>
</dbReference>
<protein>
    <submittedName>
        <fullName evidence="2">Quinol monooxygenase</fullName>
        <ecNumber evidence="2">1.-.-.-</ecNumber>
    </submittedName>
</protein>
<keyword evidence="2" id="KW-0560">Oxidoreductase</keyword>
<dbReference type="InterPro" id="IPR050744">
    <property type="entry name" value="AI-2_Isomerase_LsrG"/>
</dbReference>
<organism evidence="2 3">
    <name type="scientific">Sphingomonas rustica</name>
    <dbReference type="NCBI Taxonomy" id="3103142"/>
    <lineage>
        <taxon>Bacteria</taxon>
        <taxon>Pseudomonadati</taxon>
        <taxon>Pseudomonadota</taxon>
        <taxon>Alphaproteobacteria</taxon>
        <taxon>Sphingomonadales</taxon>
        <taxon>Sphingomonadaceae</taxon>
        <taxon>Sphingomonas</taxon>
    </lineage>
</organism>
<feature type="domain" description="ABM" evidence="1">
    <location>
        <begin position="9"/>
        <end position="100"/>
    </location>
</feature>
<evidence type="ECO:0000313" key="3">
    <source>
        <dbReference type="Proteomes" id="UP001427805"/>
    </source>
</evidence>
<dbReference type="EMBL" id="JBDIZK010000001">
    <property type="protein sequence ID" value="MEN3745553.1"/>
    <property type="molecule type" value="Genomic_DNA"/>
</dbReference>
<keyword evidence="2" id="KW-0503">Monooxygenase</keyword>